<dbReference type="Gene3D" id="2.40.50.40">
    <property type="match status" value="1"/>
</dbReference>
<dbReference type="SMART" id="SM00199">
    <property type="entry name" value="SCY"/>
    <property type="match status" value="1"/>
</dbReference>
<dbReference type="CTD" id="100536999"/>
<comment type="subcellular location">
    <subcellularLocation>
        <location evidence="1 9">Secreted</location>
    </subcellularLocation>
</comment>
<evidence type="ECO:0000313" key="10">
    <source>
        <dbReference type="Proteomes" id="UP000000437"/>
    </source>
</evidence>
<evidence type="ECO:0000256" key="5">
    <source>
        <dbReference type="ARBA" id="ARBA00022729"/>
    </source>
</evidence>
<dbReference type="InterPro" id="IPR039809">
    <property type="entry name" value="Chemokine_b/g/d"/>
</dbReference>
<dbReference type="GO" id="GO:0008009">
    <property type="term" value="F:chemokine activity"/>
    <property type="evidence" value="ECO:0007669"/>
    <property type="project" value="InterPro"/>
</dbReference>
<keyword evidence="10" id="KW-1185">Reference proteome</keyword>
<dbReference type="GO" id="GO:0005615">
    <property type="term" value="C:extracellular space"/>
    <property type="evidence" value="ECO:0007669"/>
    <property type="project" value="UniProtKB-KW"/>
</dbReference>
<reference evidence="11" key="1">
    <citation type="submission" date="2025-08" db="UniProtKB">
        <authorList>
            <consortium name="RefSeq"/>
        </authorList>
    </citation>
    <scope>IDENTIFICATION</scope>
    <source>
        <strain evidence="11">Tuebingen</strain>
        <tissue evidence="11">Fibroblasts and whole tissue</tissue>
    </source>
</reference>
<proteinExistence type="inferred from homology"/>
<comment type="function">
    <text evidence="7">Monokine with inflammatory and chemokinetic properties. Binds to CCR1, CCR4 and CCR5. One of the major HIV-suppressive factors produced by CD8+ T-cells. Recombinant MIP-1-alpha induces a dose-dependent inhibition of different strains of HIV-1, HIV-2, and simian immunodeficiency virus (SIV).</text>
</comment>
<accession>A0AB32T986</accession>
<keyword evidence="9" id="KW-0145">Chemotaxis</keyword>
<keyword evidence="6" id="KW-1015">Disulfide bond</keyword>
<protein>
    <recommendedName>
        <fullName evidence="9">C-C motif chemokine</fullName>
    </recommendedName>
</protein>
<comment type="similarity">
    <text evidence="2 9">Belongs to the intercrine beta (chemokine CC) family.</text>
</comment>
<dbReference type="PANTHER" id="PTHR12015:SF183">
    <property type="entry name" value="C-C MOTIF CHEMOKINE 3"/>
    <property type="match status" value="1"/>
</dbReference>
<evidence type="ECO:0000256" key="1">
    <source>
        <dbReference type="ARBA" id="ARBA00004613"/>
    </source>
</evidence>
<dbReference type="AlphaFoldDB" id="A0AB32T986"/>
<keyword evidence="3 9" id="KW-0202">Cytokine</keyword>
<dbReference type="GO" id="GO:0006955">
    <property type="term" value="P:immune response"/>
    <property type="evidence" value="ECO:0007669"/>
    <property type="project" value="InterPro"/>
</dbReference>
<sequence>MKPSCNFIACLVLATFCLVNGSQGPVKCCYSFFNARIPVKEVGGYHATHLQCNINAVIFITKAQREICTNPAEKWVQRLMRLVDVQNMKQMTEGRIGDSLDTHRSKPLHEMPKTNQAVSKKAEIITMTEMPLQQQDETTSILYYFQDWTDFDTTQANSKTDEHTNATSRWSQIHPSWIIINTGSLTAGTHQKERHIRQAHARGR</sequence>
<dbReference type="AGR" id="ZFIN:ZDB-GENE-110411-218"/>
<evidence type="ECO:0000256" key="9">
    <source>
        <dbReference type="RuleBase" id="RU361150"/>
    </source>
</evidence>
<evidence type="ECO:0000256" key="3">
    <source>
        <dbReference type="ARBA" id="ARBA00022514"/>
    </source>
</evidence>
<dbReference type="InterPro" id="IPR001811">
    <property type="entry name" value="Chemokine_IL8-like_dom"/>
</dbReference>
<name>A0AB32T986_DANRE</name>
<dbReference type="FunFam" id="2.40.50.40:FF:000002">
    <property type="entry name" value="C-C motif chemokine"/>
    <property type="match status" value="1"/>
</dbReference>
<dbReference type="Pfam" id="PF00048">
    <property type="entry name" value="IL8"/>
    <property type="match status" value="1"/>
</dbReference>
<evidence type="ECO:0000313" key="11">
    <source>
        <dbReference type="RefSeq" id="XP_068071471.2"/>
    </source>
</evidence>
<evidence type="ECO:0000256" key="6">
    <source>
        <dbReference type="ARBA" id="ARBA00023157"/>
    </source>
</evidence>
<dbReference type="InterPro" id="IPR036048">
    <property type="entry name" value="Interleukin_8-like_sf"/>
</dbReference>
<dbReference type="CDD" id="cd00272">
    <property type="entry name" value="Chemokine_CC"/>
    <property type="match status" value="1"/>
</dbReference>
<gene>
    <name evidence="11 12" type="primary">ccl38a.3</name>
    <name evidence="11" type="synonym">CCL-chr20e</name>
    <name evidence="11" type="synonym">CCL38ac</name>
    <name evidence="11" type="synonym">si:dkeyp-59a8.5</name>
</gene>
<dbReference type="PROSITE" id="PS00472">
    <property type="entry name" value="SMALL_CYTOKINES_CC"/>
    <property type="match status" value="1"/>
</dbReference>
<keyword evidence="5" id="KW-0732">Signal</keyword>
<dbReference type="RefSeq" id="XP_068071471.2">
    <property type="nucleotide sequence ID" value="XM_068215370.2"/>
</dbReference>
<dbReference type="ZFIN" id="ZDB-GENE-110411-218">
    <property type="gene designation" value="ccl38a.3"/>
</dbReference>
<dbReference type="InterPro" id="IPR000827">
    <property type="entry name" value="Chemokine_CC_CS"/>
</dbReference>
<evidence type="ECO:0000313" key="12">
    <source>
        <dbReference type="ZFIN" id="ZDB-GENE-110411-218"/>
    </source>
</evidence>
<dbReference type="PANTHER" id="PTHR12015">
    <property type="entry name" value="SMALL INDUCIBLE CYTOKINE A"/>
    <property type="match status" value="1"/>
</dbReference>
<organism evidence="10 11">
    <name type="scientific">Danio rerio</name>
    <name type="common">Zebrafish</name>
    <name type="synonym">Brachydanio rerio</name>
    <dbReference type="NCBI Taxonomy" id="7955"/>
    <lineage>
        <taxon>Eukaryota</taxon>
        <taxon>Metazoa</taxon>
        <taxon>Chordata</taxon>
        <taxon>Craniata</taxon>
        <taxon>Vertebrata</taxon>
        <taxon>Euteleostomi</taxon>
        <taxon>Actinopterygii</taxon>
        <taxon>Neopterygii</taxon>
        <taxon>Teleostei</taxon>
        <taxon>Ostariophysi</taxon>
        <taxon>Cypriniformes</taxon>
        <taxon>Danionidae</taxon>
        <taxon>Danioninae</taxon>
        <taxon>Danio</taxon>
    </lineage>
</organism>
<evidence type="ECO:0000256" key="4">
    <source>
        <dbReference type="ARBA" id="ARBA00022525"/>
    </source>
</evidence>
<comment type="subunit">
    <text evidence="8">Self-associates. Also heterodimer of MIP-1-alpha(4-69) and MIP-1-beta(3-69). Interacts with CCR1.</text>
</comment>
<evidence type="ECO:0000256" key="2">
    <source>
        <dbReference type="ARBA" id="ARBA00010868"/>
    </source>
</evidence>
<keyword evidence="4 9" id="KW-0964">Secreted</keyword>
<evidence type="ECO:0000256" key="8">
    <source>
        <dbReference type="ARBA" id="ARBA00046726"/>
    </source>
</evidence>
<dbReference type="Proteomes" id="UP000000437">
    <property type="component" value="Chromosome 20"/>
</dbReference>
<dbReference type="SUPFAM" id="SSF54117">
    <property type="entry name" value="Interleukin 8-like chemokines"/>
    <property type="match status" value="1"/>
</dbReference>
<evidence type="ECO:0000256" key="7">
    <source>
        <dbReference type="ARBA" id="ARBA00044740"/>
    </source>
</evidence>